<organism evidence="2 3">
    <name type="scientific">Botrytis galanthina</name>
    <dbReference type="NCBI Taxonomy" id="278940"/>
    <lineage>
        <taxon>Eukaryota</taxon>
        <taxon>Fungi</taxon>
        <taxon>Dikarya</taxon>
        <taxon>Ascomycota</taxon>
        <taxon>Pezizomycotina</taxon>
        <taxon>Leotiomycetes</taxon>
        <taxon>Helotiales</taxon>
        <taxon>Sclerotiniaceae</taxon>
        <taxon>Botrytis</taxon>
    </lineage>
</organism>
<keyword evidence="1" id="KW-0812">Transmembrane</keyword>
<dbReference type="AlphaFoldDB" id="A0A4S8QX81"/>
<evidence type="ECO:0000256" key="1">
    <source>
        <dbReference type="SAM" id="Phobius"/>
    </source>
</evidence>
<accession>A0A4S8QX81</accession>
<comment type="caution">
    <text evidence="2">The sequence shown here is derived from an EMBL/GenBank/DDBJ whole genome shotgun (WGS) entry which is preliminary data.</text>
</comment>
<proteinExistence type="predicted"/>
<evidence type="ECO:0000313" key="2">
    <source>
        <dbReference type="EMBL" id="THV49987.1"/>
    </source>
</evidence>
<dbReference type="Proteomes" id="UP000308671">
    <property type="component" value="Unassembled WGS sequence"/>
</dbReference>
<evidence type="ECO:0000313" key="3">
    <source>
        <dbReference type="Proteomes" id="UP000308671"/>
    </source>
</evidence>
<protein>
    <submittedName>
        <fullName evidence="2">Uncharacterized protein</fullName>
    </submittedName>
</protein>
<feature type="transmembrane region" description="Helical" evidence="1">
    <location>
        <begin position="165"/>
        <end position="183"/>
    </location>
</feature>
<keyword evidence="1" id="KW-1133">Transmembrane helix</keyword>
<feature type="transmembrane region" description="Helical" evidence="1">
    <location>
        <begin position="105"/>
        <end position="124"/>
    </location>
</feature>
<dbReference type="OrthoDB" id="5342924at2759"/>
<name>A0A4S8QX81_9HELO</name>
<reference evidence="2 3" key="1">
    <citation type="submission" date="2017-12" db="EMBL/GenBank/DDBJ databases">
        <title>Comparative genomics of Botrytis spp.</title>
        <authorList>
            <person name="Valero-Jimenez C.A."/>
            <person name="Tapia P."/>
            <person name="Veloso J."/>
            <person name="Silva-Moreno E."/>
            <person name="Staats M."/>
            <person name="Valdes J.H."/>
            <person name="Van Kan J.A.L."/>
        </authorList>
    </citation>
    <scope>NUCLEOTIDE SEQUENCE [LARGE SCALE GENOMIC DNA]</scope>
    <source>
        <strain evidence="2 3">MUCL435</strain>
    </source>
</reference>
<keyword evidence="3" id="KW-1185">Reference proteome</keyword>
<keyword evidence="1" id="KW-0472">Membrane</keyword>
<gene>
    <name evidence="2" type="ORF">BGAL_0170g00170</name>
</gene>
<sequence length="772" mass="85787">MRSQHKSLVLRAPLPRWTNFNGPKLPRSHHLSEYPDPGEPAEFVFDNRCKFIALDLVLLALPLATTTSLMYVNVQSVYWGDTQANGTWQNTMLNSLQFAAKLHDIWIGSSVAYMVSHFIVFMLAKAKGIPFGLLGAGLQIGDLGFFTRRSFWLSFECSHGRKSSIYLFALFVLFCSILTALAGPSSAIAMRPSLDWWQMTNNTLVFRFPTKFELWPINLLEPLAPPLHRSRWSTVPITQDFNVLKGKGTNMTSYNAYTNMRNFLASAGMDFGHFYTTSLSVVPQLAVGAIWNDLTLPAAYESFISQPKFLSHSATTLKQPIVQVKCNIYAQGNLTSAGNDTADAPVLPLLYGIMNNTSTNQQDLDLTWVDLYKNYSGTASIGGIFMLPMSTRVYNGTGWSTVQDTLIIPCTFDARWLQTQVKYKPTTSDIINDNIADSEAFSGLRSLINNAHQERTKKKLSEFSDVINITLSWAAYTNIVVPGVHLKQKLTQDLTLSHINGTMPQTNRVQAPIINFSGGMHATPTFPAPAPAQNLPNATVIQGLLNRFLIIGANGTLSFNQFPVGGPSPPRSTTDIQGFISLYTGVFMTDALARYGSQSVISDDNFLFGHNNTLRRLSSLRNEPELPKGWLEWKLEIWRRGYSYGIRGITTKLALALLLTHCISTLGFMVYMCFAGWRTAAWSSIGEVIASASKSRSTEKFRGTDAGIGLSTTWAQNVRIREIGTEELEIRFGEDGCEEEKGEWQGAVRVGRKYGGGKVWKRGCETSSFEEE</sequence>
<feature type="transmembrane region" description="Helical" evidence="1">
    <location>
        <begin position="653"/>
        <end position="674"/>
    </location>
</feature>
<dbReference type="EMBL" id="PQXL01000170">
    <property type="protein sequence ID" value="THV49987.1"/>
    <property type="molecule type" value="Genomic_DNA"/>
</dbReference>
<feature type="transmembrane region" description="Helical" evidence="1">
    <location>
        <begin position="51"/>
        <end position="72"/>
    </location>
</feature>